<dbReference type="PANTHER" id="PTHR43313">
    <property type="entry name" value="SHORT-CHAIN DEHYDROGENASE/REDUCTASE FAMILY 9C"/>
    <property type="match status" value="1"/>
</dbReference>
<keyword evidence="5" id="KW-1185">Reference proteome</keyword>
<dbReference type="Gene3D" id="3.40.50.720">
    <property type="entry name" value="NAD(P)-binding Rossmann-like Domain"/>
    <property type="match status" value="1"/>
</dbReference>
<protein>
    <submittedName>
        <fullName evidence="3">Uncharacterized protein</fullName>
    </submittedName>
</protein>
<dbReference type="EMBL" id="CAJNOJ010000014">
    <property type="protein sequence ID" value="CAF0806629.1"/>
    <property type="molecule type" value="Genomic_DNA"/>
</dbReference>
<evidence type="ECO:0000313" key="5">
    <source>
        <dbReference type="Proteomes" id="UP000663828"/>
    </source>
</evidence>
<gene>
    <name evidence="3" type="ORF">EDS130_LOCUS5127</name>
    <name evidence="4" type="ORF">XAT740_LOCUS46336</name>
</gene>
<comment type="caution">
    <text evidence="3">The sequence shown here is derived from an EMBL/GenBank/DDBJ whole genome shotgun (WGS) entry which is preliminary data.</text>
</comment>
<evidence type="ECO:0000313" key="6">
    <source>
        <dbReference type="Proteomes" id="UP000663852"/>
    </source>
</evidence>
<sequence>MVTASIAIAVAIIVYVGYRLYQHLFPPPDVSPNGKYVLISGCDTGFGHALAIELDKQGFHVLAGVYNPDNEEHVTQQLSPRATVFCLDITQDDEIEAAYQMVKSKTSSLHALVNNAGIGKGGLIDWTSVDFMRKMMEVNFFGHVKMTKKFLPLLISRRGSRVVSICSAAGFLAGPGMSAYSASKFALEAFSDCLRREMYAWGLHVSIIEPGYMRTPIIEGHEHHCRELWAEVDSETKSRWGDEFFNSFVESVPKNPLILNAENPAKVIKSLRHAVTNTVPRIRYRPGWQAKLLFFPLSMLPAWLADWCLKKSVKISVSPASLLEQRD</sequence>
<dbReference type="PRINTS" id="PR00081">
    <property type="entry name" value="GDHRDH"/>
</dbReference>
<dbReference type="PRINTS" id="PR00080">
    <property type="entry name" value="SDRFAMILY"/>
</dbReference>
<accession>A0A813TBB3</accession>
<dbReference type="PROSITE" id="PS00061">
    <property type="entry name" value="ADH_SHORT"/>
    <property type="match status" value="1"/>
</dbReference>
<dbReference type="AlphaFoldDB" id="A0A813TBB3"/>
<evidence type="ECO:0000313" key="3">
    <source>
        <dbReference type="EMBL" id="CAF0806629.1"/>
    </source>
</evidence>
<dbReference type="InterPro" id="IPR020904">
    <property type="entry name" value="Sc_DH/Rdtase_CS"/>
</dbReference>
<dbReference type="SUPFAM" id="SSF51735">
    <property type="entry name" value="NAD(P)-binding Rossmann-fold domains"/>
    <property type="match status" value="1"/>
</dbReference>
<reference evidence="3" key="1">
    <citation type="submission" date="2021-02" db="EMBL/GenBank/DDBJ databases">
        <authorList>
            <person name="Nowell W R."/>
        </authorList>
    </citation>
    <scope>NUCLEOTIDE SEQUENCE</scope>
</reference>
<keyword evidence="1" id="KW-0560">Oxidoreductase</keyword>
<dbReference type="GO" id="GO:0016491">
    <property type="term" value="F:oxidoreductase activity"/>
    <property type="evidence" value="ECO:0007669"/>
    <property type="project" value="UniProtKB-KW"/>
</dbReference>
<dbReference type="Proteomes" id="UP000663852">
    <property type="component" value="Unassembled WGS sequence"/>
</dbReference>
<dbReference type="InterPro" id="IPR036291">
    <property type="entry name" value="NAD(P)-bd_dom_sf"/>
</dbReference>
<dbReference type="GO" id="GO:0008202">
    <property type="term" value="P:steroid metabolic process"/>
    <property type="evidence" value="ECO:0007669"/>
    <property type="project" value="TreeGrafter"/>
</dbReference>
<name>A0A813TBB3_ADIRI</name>
<dbReference type="EMBL" id="CAJNOR010006205">
    <property type="protein sequence ID" value="CAF1588913.1"/>
    <property type="molecule type" value="Genomic_DNA"/>
</dbReference>
<evidence type="ECO:0000256" key="2">
    <source>
        <dbReference type="RuleBase" id="RU000363"/>
    </source>
</evidence>
<evidence type="ECO:0000256" key="1">
    <source>
        <dbReference type="ARBA" id="ARBA00023002"/>
    </source>
</evidence>
<evidence type="ECO:0000313" key="4">
    <source>
        <dbReference type="EMBL" id="CAF1588913.1"/>
    </source>
</evidence>
<dbReference type="PANTHER" id="PTHR43313:SF1">
    <property type="entry name" value="3BETA-HYDROXYSTEROID DEHYDROGENASE DHS-16"/>
    <property type="match status" value="1"/>
</dbReference>
<dbReference type="Proteomes" id="UP000663828">
    <property type="component" value="Unassembled WGS sequence"/>
</dbReference>
<comment type="similarity">
    <text evidence="2">Belongs to the short-chain dehydrogenases/reductases (SDR) family.</text>
</comment>
<dbReference type="Pfam" id="PF00106">
    <property type="entry name" value="adh_short"/>
    <property type="match status" value="1"/>
</dbReference>
<proteinExistence type="inferred from homology"/>
<dbReference type="OrthoDB" id="5296at2759"/>
<organism evidence="3 6">
    <name type="scientific">Adineta ricciae</name>
    <name type="common">Rotifer</name>
    <dbReference type="NCBI Taxonomy" id="249248"/>
    <lineage>
        <taxon>Eukaryota</taxon>
        <taxon>Metazoa</taxon>
        <taxon>Spiralia</taxon>
        <taxon>Gnathifera</taxon>
        <taxon>Rotifera</taxon>
        <taxon>Eurotatoria</taxon>
        <taxon>Bdelloidea</taxon>
        <taxon>Adinetida</taxon>
        <taxon>Adinetidae</taxon>
        <taxon>Adineta</taxon>
    </lineage>
</organism>
<dbReference type="InterPro" id="IPR002347">
    <property type="entry name" value="SDR_fam"/>
</dbReference>